<dbReference type="Proteomes" id="UP001209746">
    <property type="component" value="Unassembled WGS sequence"/>
</dbReference>
<feature type="region of interest" description="Disordered" evidence="1">
    <location>
        <begin position="104"/>
        <end position="123"/>
    </location>
</feature>
<evidence type="ECO:0000313" key="2">
    <source>
        <dbReference type="EMBL" id="MCU4717749.1"/>
    </source>
</evidence>
<evidence type="ECO:0000313" key="4">
    <source>
        <dbReference type="Proteomes" id="UP001208186"/>
    </source>
</evidence>
<keyword evidence="4" id="KW-1185">Reference proteome</keyword>
<gene>
    <name evidence="3" type="ORF">OB914_08020</name>
    <name evidence="2" type="ORF">OB916_06685</name>
</gene>
<dbReference type="EMBL" id="JAOPKD010000006">
    <property type="protein sequence ID" value="MCU4726913.1"/>
    <property type="molecule type" value="Genomic_DNA"/>
</dbReference>
<evidence type="ECO:0000313" key="5">
    <source>
        <dbReference type="Proteomes" id="UP001209746"/>
    </source>
</evidence>
<organism evidence="3 5">
    <name type="scientific">Halapricum hydrolyticum</name>
    <dbReference type="NCBI Taxonomy" id="2979991"/>
    <lineage>
        <taxon>Archaea</taxon>
        <taxon>Methanobacteriati</taxon>
        <taxon>Methanobacteriota</taxon>
        <taxon>Stenosarchaea group</taxon>
        <taxon>Halobacteria</taxon>
        <taxon>Halobacteriales</taxon>
        <taxon>Haloarculaceae</taxon>
        <taxon>Halapricum</taxon>
    </lineage>
</organism>
<protein>
    <submittedName>
        <fullName evidence="3">Ferredoxin</fullName>
    </submittedName>
</protein>
<dbReference type="AlphaFoldDB" id="A0AAE3IAE4"/>
<sequence length="123" mass="13343">MTDDEPIKHDEGEDGDPIRPSEIGGTDAPPIEAKPYKIVFEANLCIGAGKCAAHSPHWDLDLDTGLARPSTYYIDESDLAHHVDAAESCPAKNGRGVIHVVDRRTDEEVAPDPEGDGRLSVEW</sequence>
<feature type="region of interest" description="Disordered" evidence="1">
    <location>
        <begin position="1"/>
        <end position="31"/>
    </location>
</feature>
<reference evidence="3" key="1">
    <citation type="submission" date="2023-02" db="EMBL/GenBank/DDBJ databases">
        <title>Enrichment on poylsaccharides allowed isolation of novel metabolic and taxonomic groups of Haloarchaea.</title>
        <authorList>
            <person name="Sorokin D.Y."/>
            <person name="Elcheninov A.G."/>
            <person name="Khizhniak T.V."/>
            <person name="Kolganova T.V."/>
            <person name="Kublanov I.V."/>
        </authorList>
    </citation>
    <scope>NUCLEOTIDE SEQUENCE</scope>
    <source>
        <strain evidence="2 4">HArc-curdl5-1</strain>
        <strain evidence="3">HArc-curdl7</strain>
    </source>
</reference>
<evidence type="ECO:0000313" key="3">
    <source>
        <dbReference type="EMBL" id="MCU4726913.1"/>
    </source>
</evidence>
<dbReference type="Proteomes" id="UP001208186">
    <property type="component" value="Unassembled WGS sequence"/>
</dbReference>
<dbReference type="Gene3D" id="3.30.70.20">
    <property type="match status" value="1"/>
</dbReference>
<name>A0AAE3IAE4_9EURY</name>
<dbReference type="SUPFAM" id="SSF54862">
    <property type="entry name" value="4Fe-4S ferredoxins"/>
    <property type="match status" value="1"/>
</dbReference>
<dbReference type="RefSeq" id="WP_315908513.1">
    <property type="nucleotide sequence ID" value="NZ_JAOPKC010000005.1"/>
</dbReference>
<comment type="caution">
    <text evidence="3">The sequence shown here is derived from an EMBL/GenBank/DDBJ whole genome shotgun (WGS) entry which is preliminary data.</text>
</comment>
<evidence type="ECO:0000256" key="1">
    <source>
        <dbReference type="SAM" id="MobiDB-lite"/>
    </source>
</evidence>
<dbReference type="EMBL" id="JAOPKC010000005">
    <property type="protein sequence ID" value="MCU4717749.1"/>
    <property type="molecule type" value="Genomic_DNA"/>
</dbReference>
<proteinExistence type="predicted"/>
<accession>A0AAE3IAE4</accession>
<feature type="compositionally biased region" description="Basic and acidic residues" evidence="1">
    <location>
        <begin position="1"/>
        <end position="19"/>
    </location>
</feature>